<accession>A0A9P1MX13</accession>
<dbReference type="InterPro" id="IPR001296">
    <property type="entry name" value="Glyco_trans_1"/>
</dbReference>
<keyword evidence="4 10" id="KW-0812">Transmembrane</keyword>
<dbReference type="Gene3D" id="3.40.50.2000">
    <property type="entry name" value="Glycogen Phosphorylase B"/>
    <property type="match status" value="2"/>
</dbReference>
<evidence type="ECO:0000256" key="3">
    <source>
        <dbReference type="ARBA" id="ARBA00022679"/>
    </source>
</evidence>
<keyword evidence="14" id="KW-1185">Reference proteome</keyword>
<sequence length="409" mass="46806">MKITILHPDLGIGGAERLIVDAAVALKQKGHHVRIVTNHYDPNHAFSETRDLEITTCFSWIPRSIFGRFFALFAYLKMMLAAFFIVFGSHNDSDFILSDTVSASQFILRKFGKRNLKLAFYCHFPDMLLTKRETKLKRVYRSLIDGFEEYTTSLADVIFVNSEFTAGVVRETFKTLQNRQLHVLYPSLNTKFFDSIGSLEKSEIGIPTENSEIIFTSLNRFERKKCVEMALNAFDELRNHCSYEEFDKCHLVIAGGYDKKNQENIDYFEELRTISEYKGLENDLRVTFLKSPSDDVKVNLIRQSYATLYTPDREHFGIVPVESMYLGTPVIAVNTGGPCESIADGKTGFLVAQTKEEFAAKMLKLIREPQLRQENVGKCSTTRSTNLLIRGFSTKIARHFGEKYVIKHD</sequence>
<dbReference type="GO" id="GO:0004378">
    <property type="term" value="F:GDP-Man:Man(1)GlcNAc(2)-PP-Dol alpha-1,3-mannosyltransferase activity"/>
    <property type="evidence" value="ECO:0007669"/>
    <property type="project" value="UniProtKB-UniRule"/>
</dbReference>
<feature type="domain" description="Glycosyltransferase subfamily 4-like N-terminal" evidence="12">
    <location>
        <begin position="12"/>
        <end position="191"/>
    </location>
</feature>
<dbReference type="EC" id="2.4.1.257" evidence="10"/>
<evidence type="ECO:0000313" key="14">
    <source>
        <dbReference type="Proteomes" id="UP001152747"/>
    </source>
</evidence>
<evidence type="ECO:0000256" key="1">
    <source>
        <dbReference type="ARBA" id="ARBA00004922"/>
    </source>
</evidence>
<comment type="caution">
    <text evidence="13">The sequence shown here is derived from an EMBL/GenBank/DDBJ whole genome shotgun (WGS) entry which is preliminary data.</text>
</comment>
<comment type="catalytic activity">
    <reaction evidence="9 10">
        <text>an alpha-D-Man-(1-&gt;3)-beta-D-Man-(1-&gt;4)-beta-D-GlcNAc-(1-&gt;4)-alpha-D-GlcNAc-diphospho-di-trans,poly-cis-dolichol + GDP-alpha-D-mannose = an alpha-D-Man-(1-&gt;3)-[alpha-D-Man-(1-&gt;6)]-beta-D-Man-(1-&gt;4)-beta-D-GlcNAc-(1-&gt;4)-alpha-D-GlcNAc-diphospho-di-trans,poly-cis-dolichol + GDP + H(+)</text>
        <dbReference type="Rhea" id="RHEA:29519"/>
        <dbReference type="Rhea" id="RHEA-COMP:19513"/>
        <dbReference type="Rhea" id="RHEA-COMP:19515"/>
        <dbReference type="ChEBI" id="CHEBI:15378"/>
        <dbReference type="ChEBI" id="CHEBI:57527"/>
        <dbReference type="ChEBI" id="CHEBI:58189"/>
        <dbReference type="ChEBI" id="CHEBI:132510"/>
        <dbReference type="ChEBI" id="CHEBI:132511"/>
        <dbReference type="EC" id="2.4.1.257"/>
    </reaction>
    <physiologicalReaction direction="left-to-right" evidence="9 10">
        <dbReference type="Rhea" id="RHEA:29520"/>
    </physiologicalReaction>
</comment>
<evidence type="ECO:0000256" key="7">
    <source>
        <dbReference type="ARBA" id="ARBA00023136"/>
    </source>
</evidence>
<feature type="domain" description="Glycosyl transferase family 1" evidence="11">
    <location>
        <begin position="210"/>
        <end position="373"/>
    </location>
</feature>
<evidence type="ECO:0000256" key="6">
    <source>
        <dbReference type="ARBA" id="ARBA00022989"/>
    </source>
</evidence>
<dbReference type="GO" id="GO:0102704">
    <property type="term" value="F:GDP-Man:Man(2)GlcNAc(2)-PP-Dol alpha-1,6-mannosyltransferase activity"/>
    <property type="evidence" value="ECO:0007669"/>
    <property type="project" value="UniProtKB-UniRule"/>
</dbReference>
<evidence type="ECO:0000256" key="5">
    <source>
        <dbReference type="ARBA" id="ARBA00022824"/>
    </source>
</evidence>
<gene>
    <name evidence="13" type="ORF">CAMP_LOCUS6046</name>
</gene>
<evidence type="ECO:0000256" key="8">
    <source>
        <dbReference type="ARBA" id="ARBA00045103"/>
    </source>
</evidence>
<dbReference type="EC" id="2.4.1.132" evidence="10"/>
<keyword evidence="5" id="KW-0256">Endoplasmic reticulum</keyword>
<dbReference type="OrthoDB" id="448893at2759"/>
<protein>
    <recommendedName>
        <fullName evidence="10">Alpha-1,3/1,6-mannosyltransferase ALG2</fullName>
        <ecNumber evidence="10">2.4.1.132</ecNumber>
        <ecNumber evidence="10">2.4.1.257</ecNumber>
    </recommendedName>
    <alternativeName>
        <fullName evidence="10">GDP-Man:Man(1)GlcNAc(2)-PP-Dol alpha-1,3-mannosyltransferase</fullName>
    </alternativeName>
</protein>
<evidence type="ECO:0000259" key="11">
    <source>
        <dbReference type="Pfam" id="PF00534"/>
    </source>
</evidence>
<dbReference type="AlphaFoldDB" id="A0A9P1MX13"/>
<feature type="transmembrane region" description="Helical" evidence="10">
    <location>
        <begin position="69"/>
        <end position="88"/>
    </location>
</feature>
<keyword evidence="3 10" id="KW-0808">Transferase</keyword>
<keyword evidence="2 10" id="KW-0328">Glycosyltransferase</keyword>
<evidence type="ECO:0000313" key="13">
    <source>
        <dbReference type="EMBL" id="CAI5443409.1"/>
    </source>
</evidence>
<dbReference type="PANTHER" id="PTHR45918">
    <property type="entry name" value="ALPHA-1,3/1,6-MANNOSYLTRANSFERASE ALG2"/>
    <property type="match status" value="1"/>
</dbReference>
<comment type="similarity">
    <text evidence="10">Belongs to the glycosyltransferase group 1 family.</text>
</comment>
<comment type="function">
    <text evidence="10">Mannosylates Man(2)GlcNAc(2)-dolichol diphosphate and Man(1)GlcNAc(2)-dolichol diphosphate to form Man(3)GlcNAc(2)-dolichol diphosphate.</text>
</comment>
<comment type="catalytic activity">
    <reaction evidence="8 10">
        <text>a beta-D-Man-(1-&gt;4)-beta-D-GlcNAc-(1-&gt;4)-alpha-D-GlcNAc-diphospho-di-trans,poly-cis-dolichol + GDP-alpha-D-mannose = an alpha-D-Man-(1-&gt;3)-beta-D-Man-(1-&gt;4)-beta-D-GlcNAc-(1-&gt;4)-alpha-D-GlcNAc-diphospho-di-trans,poly-cis-dolichol + GDP + H(+)</text>
        <dbReference type="Rhea" id="RHEA:29515"/>
        <dbReference type="Rhea" id="RHEA-COMP:19511"/>
        <dbReference type="Rhea" id="RHEA-COMP:19513"/>
        <dbReference type="ChEBI" id="CHEBI:15378"/>
        <dbReference type="ChEBI" id="CHEBI:57527"/>
        <dbReference type="ChEBI" id="CHEBI:58189"/>
        <dbReference type="ChEBI" id="CHEBI:58472"/>
        <dbReference type="ChEBI" id="CHEBI:132510"/>
        <dbReference type="EC" id="2.4.1.132"/>
    </reaction>
    <physiologicalReaction direction="left-to-right" evidence="8 10">
        <dbReference type="Rhea" id="RHEA:29516"/>
    </physiologicalReaction>
</comment>
<reference evidence="13" key="1">
    <citation type="submission" date="2022-11" db="EMBL/GenBank/DDBJ databases">
        <authorList>
            <person name="Kikuchi T."/>
        </authorList>
    </citation>
    <scope>NUCLEOTIDE SEQUENCE</scope>
    <source>
        <strain evidence="13">PS1010</strain>
    </source>
</reference>
<evidence type="ECO:0000256" key="10">
    <source>
        <dbReference type="RuleBase" id="RU367136"/>
    </source>
</evidence>
<comment type="pathway">
    <text evidence="1 10">Protein modification; protein glycosylation.</text>
</comment>
<evidence type="ECO:0000259" key="12">
    <source>
        <dbReference type="Pfam" id="PF13439"/>
    </source>
</evidence>
<dbReference type="Pfam" id="PF00534">
    <property type="entry name" value="Glycos_transf_1"/>
    <property type="match status" value="1"/>
</dbReference>
<keyword evidence="7 10" id="KW-0472">Membrane</keyword>
<comment type="subcellular location">
    <subcellularLocation>
        <location evidence="10">Endoplasmic reticulum membrane</location>
        <topology evidence="10">Single-pass membrane protein</topology>
    </subcellularLocation>
</comment>
<name>A0A9P1MX13_9PELO</name>
<evidence type="ECO:0000256" key="2">
    <source>
        <dbReference type="ARBA" id="ARBA00022676"/>
    </source>
</evidence>
<dbReference type="SUPFAM" id="SSF53756">
    <property type="entry name" value="UDP-Glycosyltransferase/glycogen phosphorylase"/>
    <property type="match status" value="1"/>
</dbReference>
<evidence type="ECO:0000256" key="9">
    <source>
        <dbReference type="ARBA" id="ARBA00045104"/>
    </source>
</evidence>
<dbReference type="EMBL" id="CANHGI010000002">
    <property type="protein sequence ID" value="CAI5443409.1"/>
    <property type="molecule type" value="Genomic_DNA"/>
</dbReference>
<dbReference type="GO" id="GO:0005789">
    <property type="term" value="C:endoplasmic reticulum membrane"/>
    <property type="evidence" value="ECO:0007669"/>
    <property type="project" value="UniProtKB-SubCell"/>
</dbReference>
<dbReference type="InterPro" id="IPR028098">
    <property type="entry name" value="Glyco_trans_4-like_N"/>
</dbReference>
<organism evidence="13 14">
    <name type="scientific">Caenorhabditis angaria</name>
    <dbReference type="NCBI Taxonomy" id="860376"/>
    <lineage>
        <taxon>Eukaryota</taxon>
        <taxon>Metazoa</taxon>
        <taxon>Ecdysozoa</taxon>
        <taxon>Nematoda</taxon>
        <taxon>Chromadorea</taxon>
        <taxon>Rhabditida</taxon>
        <taxon>Rhabditina</taxon>
        <taxon>Rhabditomorpha</taxon>
        <taxon>Rhabditoidea</taxon>
        <taxon>Rhabditidae</taxon>
        <taxon>Peloderinae</taxon>
        <taxon>Caenorhabditis</taxon>
    </lineage>
</organism>
<dbReference type="InterPro" id="IPR027054">
    <property type="entry name" value="ALG2"/>
</dbReference>
<evidence type="ECO:0000256" key="4">
    <source>
        <dbReference type="ARBA" id="ARBA00022692"/>
    </source>
</evidence>
<proteinExistence type="inferred from homology"/>
<keyword evidence="6 10" id="KW-1133">Transmembrane helix</keyword>
<dbReference type="PANTHER" id="PTHR45918:SF1">
    <property type="entry name" value="ALPHA-1,3_1,6-MANNOSYLTRANSFERASE ALG2"/>
    <property type="match status" value="1"/>
</dbReference>
<dbReference type="Pfam" id="PF13439">
    <property type="entry name" value="Glyco_transf_4"/>
    <property type="match status" value="1"/>
</dbReference>
<dbReference type="Proteomes" id="UP001152747">
    <property type="component" value="Unassembled WGS sequence"/>
</dbReference>